<feature type="compositionally biased region" description="Low complexity" evidence="1">
    <location>
        <begin position="1297"/>
        <end position="1306"/>
    </location>
</feature>
<feature type="compositionally biased region" description="Low complexity" evidence="1">
    <location>
        <begin position="837"/>
        <end position="847"/>
    </location>
</feature>
<dbReference type="EnsemblMetazoa" id="ACHR000418-RA">
    <property type="protein sequence ID" value="ACHR000418-PA"/>
    <property type="gene ID" value="ACHR000418"/>
</dbReference>
<feature type="compositionally biased region" description="Pro residues" evidence="1">
    <location>
        <begin position="748"/>
        <end position="759"/>
    </location>
</feature>
<feature type="compositionally biased region" description="Basic and acidic residues" evidence="1">
    <location>
        <begin position="135"/>
        <end position="154"/>
    </location>
</feature>
<feature type="compositionally biased region" description="Polar residues" evidence="1">
    <location>
        <begin position="898"/>
        <end position="911"/>
    </location>
</feature>
<feature type="region of interest" description="Disordered" evidence="1">
    <location>
        <begin position="833"/>
        <end position="855"/>
    </location>
</feature>
<feature type="compositionally biased region" description="Polar residues" evidence="1">
    <location>
        <begin position="424"/>
        <end position="437"/>
    </location>
</feature>
<feature type="region of interest" description="Disordered" evidence="1">
    <location>
        <begin position="457"/>
        <end position="543"/>
    </location>
</feature>
<feature type="region of interest" description="Disordered" evidence="1">
    <location>
        <begin position="1241"/>
        <end position="1279"/>
    </location>
</feature>
<evidence type="ECO:0000313" key="3">
    <source>
        <dbReference type="Proteomes" id="UP000075881"/>
    </source>
</evidence>
<feature type="region of interest" description="Disordered" evidence="1">
    <location>
        <begin position="403"/>
        <end position="437"/>
    </location>
</feature>
<feature type="compositionally biased region" description="Polar residues" evidence="1">
    <location>
        <begin position="970"/>
        <end position="979"/>
    </location>
</feature>
<feature type="compositionally biased region" description="Low complexity" evidence="1">
    <location>
        <begin position="1382"/>
        <end position="1393"/>
    </location>
</feature>
<feature type="compositionally biased region" description="Basic and acidic residues" evidence="1">
    <location>
        <begin position="1404"/>
        <end position="1419"/>
    </location>
</feature>
<feature type="region of interest" description="Disordered" evidence="1">
    <location>
        <begin position="1382"/>
        <end position="1419"/>
    </location>
</feature>
<feature type="compositionally biased region" description="Polar residues" evidence="1">
    <location>
        <begin position="1148"/>
        <end position="1162"/>
    </location>
</feature>
<feature type="region of interest" description="Disordered" evidence="1">
    <location>
        <begin position="294"/>
        <end position="334"/>
    </location>
</feature>
<feature type="compositionally biased region" description="Basic and acidic residues" evidence="1">
    <location>
        <begin position="709"/>
        <end position="720"/>
    </location>
</feature>
<feature type="compositionally biased region" description="Polar residues" evidence="1">
    <location>
        <begin position="1"/>
        <end position="10"/>
    </location>
</feature>
<feature type="compositionally biased region" description="Polar residues" evidence="1">
    <location>
        <begin position="1009"/>
        <end position="1023"/>
    </location>
</feature>
<reference evidence="2" key="2">
    <citation type="submission" date="2020-05" db="UniProtKB">
        <authorList>
            <consortium name="EnsemblMetazoa"/>
        </authorList>
    </citation>
    <scope>IDENTIFICATION</scope>
    <source>
        <strain evidence="2">ACHKN1017</strain>
    </source>
</reference>
<feature type="compositionally biased region" description="Basic residues" evidence="1">
    <location>
        <begin position="984"/>
        <end position="1006"/>
    </location>
</feature>
<organism evidence="2 3">
    <name type="scientific">Anopheles christyi</name>
    <dbReference type="NCBI Taxonomy" id="43041"/>
    <lineage>
        <taxon>Eukaryota</taxon>
        <taxon>Metazoa</taxon>
        <taxon>Ecdysozoa</taxon>
        <taxon>Arthropoda</taxon>
        <taxon>Hexapoda</taxon>
        <taxon>Insecta</taxon>
        <taxon>Pterygota</taxon>
        <taxon>Neoptera</taxon>
        <taxon>Endopterygota</taxon>
        <taxon>Diptera</taxon>
        <taxon>Nematocera</taxon>
        <taxon>Culicoidea</taxon>
        <taxon>Culicidae</taxon>
        <taxon>Anophelinae</taxon>
        <taxon>Anopheles</taxon>
    </lineage>
</organism>
<protein>
    <submittedName>
        <fullName evidence="2">Uncharacterized protein</fullName>
    </submittedName>
</protein>
<dbReference type="VEuPathDB" id="VectorBase:ACHR000418"/>
<sequence length="1419" mass="154157">MNVASSSPSSRKQKRLGPAPIASIEDTSAEEKAQMEQQNHHNLQRWSHEKASIDSSRGSPTKTYECPSALIPATPRIDISRASSHSSHHDSRDSSPENVFEQVGTGTLQDSGVLGFREEDTLDLRNSTEELQFMEPEKGNREKEKPNTQLEEHPNQQQYQYQPQQQLQHNRKDSASSEVVAFLSISGRTSRLSSVGSQGSANSKLSAASAVSGISRSPSPHKMLLETSFCGAKPLQTYSEGGIIGSSLEPSTEKMLEQVILSRKKDPTEAVLAEGVHVQSSAGIFGSVLEKSYQRPGTESFPQQPPPGGGETITAAQPGNTVGHSRRKSDCGMSTTNNLEIQNIKTNQTSRSVGNKRHIPPRDLKNSIVGVMPSGAEYIRIKLKPDHCYSDNGIADNERVVDKQKDSVQELSVPSTHDHHRTRASSVTRSPSPANVSVSRKNSFYSLFKFKEGISTDKSNNLQQQQQHLSRKKRTSTASNESGTFVGRYDQQTDHPSASTNSTPSKQKLVLKMFKSKRDPKSKSPSPMGSAADGIGQSFPSSAGCDQYTTSNINAARSPGSTGLRYYDAPLDGQSIHIPLHTPPEERRLGSFRSAAGVTSSSFMEATTASAGGGAFERQVSVSASGTPTGHSSSIQKHAKTPKQQRIANMTVTIHDRPKPMPPLKCYRIDNPDGSIIIPLKSPIEDKENSSHNWENVIGELSQRIEKHVSEDHDDGEKNSNAKPHPLSYNNIEPVNRKQEQRQGDYATPPPPPPPPPPASRTKAPKSSVPVSTEAKATVDVELHRLHQVHQAATSSVSASMRKKQAALFQMRMGSGSEEQIFSTTLKDYTKEMNRNSSTVSQSSESSLQKAQLDHADSGDCNNVLVDSSIVSGGGGTQTRKPLAGNCSEHPNDLVTADSVTTSSSPQQVMQAQGAMLMKELHEHHKQHQLRQQQKLEQQQQQQEQEQMRDSYGSLKSTEATNDEEAPVVSRSSSPTECISSDAKHHHYHQHQHQHQLHNHVHRQRQYNHDQTSTIERPSSSATADDGMASSESEKDSEFDSASIRAGRHALRPNMLAIEDHESAGLVFQESFDDELPYIPTTLPEEKPVGIKLVPAKERTQIDLKTYPLERPRSTTPIHPGSLDKYCHDRSASAGLRAKAARSATGGDKQTTLPDSTPNSSNVAKLRISLPVKKASEGIGSAGGSRVFEHRSSLGAITMTTTTAGGNGGGSINAAGIGSTGRQYRSTSTTTAMMSSMVISNRGIGSEDSPTPPPLPPRKASASSSSANTATPPGHKWIDVEAIPELRKAPKRITAIPQKQQQQLPQTRNANSDSPGYTNDRRDAAPDGQVYNYVNPEDCQCECHEHERTVANSSTSAGAQDEMNDMMVSSIELADDCRPLLRSSSSSLTAAPTGTTPMVEECPTEQKERPDRLKPDVEG</sequence>
<feature type="region of interest" description="Disordered" evidence="1">
    <location>
        <begin position="621"/>
        <end position="644"/>
    </location>
</feature>
<feature type="region of interest" description="Disordered" evidence="1">
    <location>
        <begin position="122"/>
        <end position="175"/>
    </location>
</feature>
<feature type="compositionally biased region" description="Low complexity" evidence="1">
    <location>
        <begin position="1258"/>
        <end position="1273"/>
    </location>
</feature>
<reference evidence="3" key="1">
    <citation type="submission" date="2013-03" db="EMBL/GenBank/DDBJ databases">
        <title>The Genome Sequence of Anopheles christyi ACHKN1017.</title>
        <authorList>
            <consortium name="The Broad Institute Genomics Platform"/>
            <person name="Neafsey D.E."/>
            <person name="Besansky N."/>
            <person name="Walker B."/>
            <person name="Young S.K."/>
            <person name="Zeng Q."/>
            <person name="Gargeya S."/>
            <person name="Fitzgerald M."/>
            <person name="Haas B."/>
            <person name="Abouelleil A."/>
            <person name="Allen A.W."/>
            <person name="Alvarado L."/>
            <person name="Arachchi H.M."/>
            <person name="Berlin A.M."/>
            <person name="Chapman S.B."/>
            <person name="Gainer-Dewar J."/>
            <person name="Goldberg J."/>
            <person name="Griggs A."/>
            <person name="Gujja S."/>
            <person name="Hansen M."/>
            <person name="Howarth C."/>
            <person name="Imamovic A."/>
            <person name="Ireland A."/>
            <person name="Larimer J."/>
            <person name="McCowan C."/>
            <person name="Murphy C."/>
            <person name="Pearson M."/>
            <person name="Poon T.W."/>
            <person name="Priest M."/>
            <person name="Roberts A."/>
            <person name="Saif S."/>
            <person name="Shea T."/>
            <person name="Sisk P."/>
            <person name="Sykes S."/>
            <person name="Wortman J."/>
            <person name="Nusbaum C."/>
            <person name="Birren B."/>
        </authorList>
    </citation>
    <scope>NUCLEOTIDE SEQUENCE [LARGE SCALE GENOMIC DNA]</scope>
    <source>
        <strain evidence="3">ACHKN1017</strain>
    </source>
</reference>
<feature type="compositionally biased region" description="Polar residues" evidence="1">
    <location>
        <begin position="53"/>
        <end position="62"/>
    </location>
</feature>
<feature type="region of interest" description="Disordered" evidence="1">
    <location>
        <begin position="872"/>
        <end position="911"/>
    </location>
</feature>
<proteinExistence type="predicted"/>
<feature type="compositionally biased region" description="Polar residues" evidence="1">
    <location>
        <begin position="494"/>
        <end position="506"/>
    </location>
</feature>
<feature type="compositionally biased region" description="Polar residues" evidence="1">
    <location>
        <begin position="314"/>
        <end position="323"/>
    </location>
</feature>
<feature type="region of interest" description="Disordered" evidence="1">
    <location>
        <begin position="709"/>
        <end position="775"/>
    </location>
</feature>
<name>A0A182JPI4_9DIPT</name>
<feature type="region of interest" description="Disordered" evidence="1">
    <location>
        <begin position="1134"/>
        <end position="1162"/>
    </location>
</feature>
<feature type="compositionally biased region" description="Polar residues" evidence="1">
    <location>
        <begin position="35"/>
        <end position="45"/>
    </location>
</feature>
<feature type="region of interest" description="Disordered" evidence="1">
    <location>
        <begin position="1"/>
        <end position="99"/>
    </location>
</feature>
<feature type="region of interest" description="Disordered" evidence="1">
    <location>
        <begin position="1296"/>
        <end position="1331"/>
    </location>
</feature>
<feature type="compositionally biased region" description="Polar residues" evidence="1">
    <location>
        <begin position="1307"/>
        <end position="1317"/>
    </location>
</feature>
<feature type="compositionally biased region" description="Polar residues" evidence="1">
    <location>
        <begin position="621"/>
        <end position="636"/>
    </location>
</feature>
<accession>A0A182JPI4</accession>
<feature type="compositionally biased region" description="Low complexity" evidence="1">
    <location>
        <begin position="155"/>
        <end position="168"/>
    </location>
</feature>
<feature type="compositionally biased region" description="Low complexity" evidence="1">
    <location>
        <begin position="76"/>
        <end position="85"/>
    </location>
</feature>
<evidence type="ECO:0000313" key="2">
    <source>
        <dbReference type="EnsemblMetazoa" id="ACHR000418-PA"/>
    </source>
</evidence>
<keyword evidence="3" id="KW-1185">Reference proteome</keyword>
<evidence type="ECO:0000256" key="1">
    <source>
        <dbReference type="SAM" id="MobiDB-lite"/>
    </source>
</evidence>
<feature type="region of interest" description="Disordered" evidence="1">
    <location>
        <begin position="923"/>
        <end position="1042"/>
    </location>
</feature>
<feature type="compositionally biased region" description="Low complexity" evidence="1">
    <location>
        <begin position="930"/>
        <end position="945"/>
    </location>
</feature>
<dbReference type="Proteomes" id="UP000075881">
    <property type="component" value="Unassembled WGS sequence"/>
</dbReference>